<evidence type="ECO:0000313" key="4">
    <source>
        <dbReference type="EMBL" id="CCD70193.1"/>
    </source>
</evidence>
<accession>O44402</accession>
<keyword evidence="5" id="KW-1185">Reference proteome</keyword>
<keyword evidence="1" id="KW-0812">Transmembrane</keyword>
<evidence type="ECO:0000259" key="3">
    <source>
        <dbReference type="Pfam" id="PF19040"/>
    </source>
</evidence>
<dbReference type="GeneID" id="185419"/>
<feature type="domain" description="Acyltransferase 3" evidence="2">
    <location>
        <begin position="11"/>
        <end position="359"/>
    </location>
</feature>
<dbReference type="EMBL" id="BX284604">
    <property type="protein sequence ID" value="CCD70193.1"/>
    <property type="molecule type" value="Genomic_DNA"/>
</dbReference>
<dbReference type="GO" id="GO:0000271">
    <property type="term" value="P:polysaccharide biosynthetic process"/>
    <property type="evidence" value="ECO:0000318"/>
    <property type="project" value="GO_Central"/>
</dbReference>
<dbReference type="PIR" id="T32571">
    <property type="entry name" value="T32571"/>
</dbReference>
<dbReference type="OrthoDB" id="5825384at2759"/>
<dbReference type="PhylomeDB" id="O44402"/>
<dbReference type="AlphaFoldDB" id="O44402"/>
<dbReference type="CTD" id="185419"/>
<dbReference type="PaxDb" id="6239-F37C4.3"/>
<dbReference type="KEGG" id="cel:CELE_F37C4.3"/>
<feature type="transmembrane region" description="Helical" evidence="1">
    <location>
        <begin position="170"/>
        <end position="186"/>
    </location>
</feature>
<dbReference type="Bgee" id="WBGene00018143">
    <property type="expression patterns" value="Expressed in material anatomical entity and 2 other cell types or tissues"/>
</dbReference>
<feature type="transmembrane region" description="Helical" evidence="1">
    <location>
        <begin position="312"/>
        <end position="330"/>
    </location>
</feature>
<dbReference type="InterPro" id="IPR043968">
    <property type="entry name" value="SGNH"/>
</dbReference>
<dbReference type="Pfam" id="PF19040">
    <property type="entry name" value="SGNH"/>
    <property type="match status" value="1"/>
</dbReference>
<feature type="transmembrane region" description="Helical" evidence="1">
    <location>
        <begin position="374"/>
        <end position="390"/>
    </location>
</feature>
<keyword evidence="1" id="KW-1133">Transmembrane helix</keyword>
<dbReference type="RefSeq" id="NP_500431.1">
    <property type="nucleotide sequence ID" value="NM_068030.2"/>
</dbReference>
<evidence type="ECO:0000259" key="2">
    <source>
        <dbReference type="Pfam" id="PF01757"/>
    </source>
</evidence>
<feature type="transmembrane region" description="Helical" evidence="1">
    <location>
        <begin position="79"/>
        <end position="97"/>
    </location>
</feature>
<keyword evidence="1" id="KW-0472">Membrane</keyword>
<feature type="transmembrane region" description="Helical" evidence="1">
    <location>
        <begin position="137"/>
        <end position="158"/>
    </location>
</feature>
<reference evidence="4 5" key="1">
    <citation type="journal article" date="1998" name="Science">
        <title>Genome sequence of the nematode C. elegans: a platform for investigating biology.</title>
        <authorList>
            <consortium name="The C. elegans sequencing consortium"/>
            <person name="Sulson J.E."/>
            <person name="Waterston R."/>
        </authorList>
    </citation>
    <scope>NUCLEOTIDE SEQUENCE [LARGE SCALE GENOMIC DNA]</scope>
    <source>
        <strain evidence="4 5">Bristol N2</strain>
    </source>
</reference>
<feature type="transmembrane region" description="Helical" evidence="1">
    <location>
        <begin position="262"/>
        <end position="279"/>
    </location>
</feature>
<dbReference type="PANTHER" id="PTHR23028">
    <property type="entry name" value="ACETYLTRANSFERASE"/>
    <property type="match status" value="1"/>
</dbReference>
<organism evidence="4 5">
    <name type="scientific">Caenorhabditis elegans</name>
    <dbReference type="NCBI Taxonomy" id="6239"/>
    <lineage>
        <taxon>Eukaryota</taxon>
        <taxon>Metazoa</taxon>
        <taxon>Ecdysozoa</taxon>
        <taxon>Nematoda</taxon>
        <taxon>Chromadorea</taxon>
        <taxon>Rhabditida</taxon>
        <taxon>Rhabditina</taxon>
        <taxon>Rhabditomorpha</taxon>
        <taxon>Rhabditoidea</taxon>
        <taxon>Rhabditidae</taxon>
        <taxon>Peloderinae</taxon>
        <taxon>Caenorhabditis</taxon>
    </lineage>
</organism>
<dbReference type="InterPro" id="IPR050879">
    <property type="entry name" value="Acyltransferase_3"/>
</dbReference>
<dbReference type="InterPro" id="IPR002656">
    <property type="entry name" value="Acyl_transf_3_dom"/>
</dbReference>
<dbReference type="PANTHER" id="PTHR23028:SF135">
    <property type="entry name" value="ACYL_TRANSF_3 DOMAIN-CONTAINING PROTEIN"/>
    <property type="match status" value="1"/>
</dbReference>
<sequence>MNEQKPSKRLDLQGIRALAILVVLGFHFYPEFFPNGYLGVDQFFVLSGFLMCMLLKRAENQSACSLVTLFYSKRFKRILPLYLLIILISMICLYNFFPDTAIETNKESALHALLFVSNRAKSVQEDYFQMLSIAVDIFTHTWSLSVEIQFYFLVPFIFLLSTNIPEKLQYGYYGVIGLISLVYFYSVPGTVAFNSVFARIWQFMIGMVVYLLGSSKPTYPHYRVLSNLDDEEEDCKKLLIDEESQEFCPKEKFSEILKFSQPGAYVGLVILLVITVFPFALPPGFVRPFVTMGTGFLMLLSEDNLILSNRILAYIGDISYSLYLIHWPIYAYWKLTCNGNQILLAVALASSVILAVITYETFEKCYLKLSSTNVGLLVVLLFILNVVVIQKDDISDHNDSIGRNFTSLDNLTDDMTFDDAEKLNYRWTVNDNKNLFAPTCVYESVGTPLGWCRHTGLSKSGKYKMATIGNSWTANHAKMFYQECGRKAKSIMQGAAYGCEPFYPSTQSATCKSNFTDFEEHIRQEKPDYAFIFTRYISIGAPFAKNVSSFENDEVYLTMKGQMLKLISNIKYKLYILDAVPRIVGGAIFRIASSLKNGTDPVILDKQLVDFSEYEMARKRYAQLFQDCNEKCVRVDYVPEFYNNATGTFRYFGERGFSFVTGPMHLSPHGIEKVRHVWRDICAKL</sequence>
<gene>
    <name evidence="4 6" type="primary">oac-23</name>
    <name evidence="4" type="ORF">CELE_F37C4.3</name>
    <name evidence="6" type="ORF">F37C4.3</name>
</gene>
<feature type="transmembrane region" description="Helical" evidence="1">
    <location>
        <begin position="192"/>
        <end position="213"/>
    </location>
</feature>
<dbReference type="OMA" id="CEPFYPS"/>
<evidence type="ECO:0000313" key="6">
    <source>
        <dbReference type="WormBase" id="F37C4.3"/>
    </source>
</evidence>
<dbReference type="WormBase" id="F37C4.3">
    <property type="protein sequence ID" value="CE17046"/>
    <property type="gene ID" value="WBGene00018143"/>
    <property type="gene designation" value="oac-23"/>
</dbReference>
<dbReference type="GO" id="GO:0016020">
    <property type="term" value="C:membrane"/>
    <property type="evidence" value="ECO:0000318"/>
    <property type="project" value="GO_Central"/>
</dbReference>
<dbReference type="HOGENOM" id="CLU_005679_12_1_1"/>
<name>O44402_CAEEL</name>
<dbReference type="AGR" id="WB:WBGene00018143"/>
<evidence type="ECO:0000256" key="1">
    <source>
        <dbReference type="SAM" id="Phobius"/>
    </source>
</evidence>
<dbReference type="UCSC" id="F37C4.3">
    <property type="organism name" value="c. elegans"/>
</dbReference>
<proteinExistence type="predicted"/>
<dbReference type="Proteomes" id="UP000001940">
    <property type="component" value="Chromosome IV"/>
</dbReference>
<feature type="transmembrane region" description="Helical" evidence="1">
    <location>
        <begin position="342"/>
        <end position="362"/>
    </location>
</feature>
<feature type="transmembrane region" description="Helical" evidence="1">
    <location>
        <begin position="36"/>
        <end position="55"/>
    </location>
</feature>
<protein>
    <submittedName>
        <fullName evidence="4">Acyl_transf_3 domain-containing protein</fullName>
    </submittedName>
</protein>
<dbReference type="InParanoid" id="O44402"/>
<dbReference type="eggNOG" id="ENOG502SGA9">
    <property type="taxonomic scope" value="Eukaryota"/>
</dbReference>
<dbReference type="Pfam" id="PF01757">
    <property type="entry name" value="Acyl_transf_3"/>
    <property type="match status" value="1"/>
</dbReference>
<dbReference type="GO" id="GO:0016747">
    <property type="term" value="F:acyltransferase activity, transferring groups other than amino-acyl groups"/>
    <property type="evidence" value="ECO:0007669"/>
    <property type="project" value="InterPro"/>
</dbReference>
<dbReference type="STRING" id="6239.F37C4.3.1"/>
<evidence type="ECO:0000313" key="5">
    <source>
        <dbReference type="Proteomes" id="UP000001940"/>
    </source>
</evidence>
<feature type="transmembrane region" description="Helical" evidence="1">
    <location>
        <begin position="12"/>
        <end position="30"/>
    </location>
</feature>
<feature type="domain" description="SGNH" evidence="3">
    <location>
        <begin position="440"/>
        <end position="679"/>
    </location>
</feature>
<dbReference type="FunCoup" id="O44402">
    <property type="interactions" value="27"/>
</dbReference>